<dbReference type="InterPro" id="IPR007915">
    <property type="entry name" value="TMEM258/Ost5"/>
</dbReference>
<comment type="subcellular location">
    <subcellularLocation>
        <location evidence="1 6">Membrane</location>
        <topology evidence="1 6">Multi-pass membrane protein</topology>
    </subcellularLocation>
</comment>
<comment type="caution">
    <text evidence="7">The sequence shown here is derived from an EMBL/GenBank/DDBJ whole genome shotgun (WGS) entry which is preliminary data.</text>
</comment>
<dbReference type="GO" id="GO:0008250">
    <property type="term" value="C:oligosaccharyltransferase complex"/>
    <property type="evidence" value="ECO:0007669"/>
    <property type="project" value="UniProtKB-UniRule"/>
</dbReference>
<evidence type="ECO:0000313" key="7">
    <source>
        <dbReference type="EMBL" id="KAK1922485.1"/>
    </source>
</evidence>
<sequence>MSSYASVKALHSSLPSFSPTIPTSVLPYIALVFLSIFFALTFTFTTLPRSKNPLPELGTGLLASSLAGAGVVALFCTLGVYV</sequence>
<accession>A0AAD9CXY8</accession>
<comment type="similarity">
    <text evidence="2 6">Belongs to the OST5 family.</text>
</comment>
<evidence type="ECO:0000256" key="2">
    <source>
        <dbReference type="ARBA" id="ARBA00009825"/>
    </source>
</evidence>
<comment type="function">
    <text evidence="6">Subunit of the oligosaccharyl transferase (OST) complex that catalyzes the initial transfer of a defined glycan (Glc(3)Man(9)GlcNAc(2) in eukaryotes) from the lipid carrier dolichol-pyrophosphate to an asparagine residue within an Asn-X-Ser/Thr consensus motif in nascent polypeptide chains, the first step in protein N-glycosylation. N-glycosylation occurs cotranslationally and the complex associates with the Sec61 complex at the channel-forming translocon complex that mediates protein translocation across the endoplasmic reticulum (ER). All subunits are required for a maximal enzyme activity.</text>
</comment>
<dbReference type="Pfam" id="PF05251">
    <property type="entry name" value="Ost5"/>
    <property type="match status" value="1"/>
</dbReference>
<organism evidence="7 8">
    <name type="scientific">Papiliotrema laurentii</name>
    <name type="common">Cryptococcus laurentii</name>
    <dbReference type="NCBI Taxonomy" id="5418"/>
    <lineage>
        <taxon>Eukaryota</taxon>
        <taxon>Fungi</taxon>
        <taxon>Dikarya</taxon>
        <taxon>Basidiomycota</taxon>
        <taxon>Agaricomycotina</taxon>
        <taxon>Tremellomycetes</taxon>
        <taxon>Tremellales</taxon>
        <taxon>Rhynchogastremaceae</taxon>
        <taxon>Papiliotrema</taxon>
    </lineage>
</organism>
<keyword evidence="4 6" id="KW-1133">Transmembrane helix</keyword>
<evidence type="ECO:0000256" key="3">
    <source>
        <dbReference type="ARBA" id="ARBA00022692"/>
    </source>
</evidence>
<evidence type="ECO:0000256" key="5">
    <source>
        <dbReference type="ARBA" id="ARBA00023136"/>
    </source>
</evidence>
<dbReference type="AlphaFoldDB" id="A0AAD9CXY8"/>
<evidence type="ECO:0000313" key="8">
    <source>
        <dbReference type="Proteomes" id="UP001182556"/>
    </source>
</evidence>
<evidence type="ECO:0000256" key="1">
    <source>
        <dbReference type="ARBA" id="ARBA00004141"/>
    </source>
</evidence>
<proteinExistence type="inferred from homology"/>
<protein>
    <recommendedName>
        <fullName evidence="6">Dolichyl-diphosphooligosaccharide-protein glycosyltransferase subunit OST5</fullName>
    </recommendedName>
</protein>
<comment type="subunit">
    <text evidence="6">Component of the oligosaccharyltransferase (OST) complex.</text>
</comment>
<keyword evidence="8" id="KW-1185">Reference proteome</keyword>
<feature type="transmembrane region" description="Helical" evidence="6">
    <location>
        <begin position="25"/>
        <end position="47"/>
    </location>
</feature>
<dbReference type="GO" id="GO:0006487">
    <property type="term" value="P:protein N-linked glycosylation"/>
    <property type="evidence" value="ECO:0007669"/>
    <property type="project" value="UniProtKB-UniRule"/>
</dbReference>
<evidence type="ECO:0000256" key="6">
    <source>
        <dbReference type="RuleBase" id="RU367008"/>
    </source>
</evidence>
<name>A0AAD9CXY8_PAPLA</name>
<dbReference type="Proteomes" id="UP001182556">
    <property type="component" value="Unassembled WGS sequence"/>
</dbReference>
<evidence type="ECO:0000256" key="4">
    <source>
        <dbReference type="ARBA" id="ARBA00022989"/>
    </source>
</evidence>
<keyword evidence="5 6" id="KW-0472">Membrane</keyword>
<gene>
    <name evidence="7" type="ORF">DB88DRAFT_541610</name>
</gene>
<keyword evidence="3 6" id="KW-0812">Transmembrane</keyword>
<feature type="transmembrane region" description="Helical" evidence="6">
    <location>
        <begin position="59"/>
        <end position="81"/>
    </location>
</feature>
<reference evidence="7" key="1">
    <citation type="submission" date="2023-02" db="EMBL/GenBank/DDBJ databases">
        <title>Identification and recombinant expression of a fungal hydrolase from Papiliotrema laurentii that hydrolyzes apple cutin and clears colloidal polyester polyurethane.</title>
        <authorList>
            <consortium name="DOE Joint Genome Institute"/>
            <person name="Roman V.A."/>
            <person name="Bojanowski C."/>
            <person name="Crable B.R."/>
            <person name="Wagner D.N."/>
            <person name="Hung C.S."/>
            <person name="Nadeau L.J."/>
            <person name="Schratz L."/>
            <person name="Haridas S."/>
            <person name="Pangilinan J."/>
            <person name="Lipzen A."/>
            <person name="Na H."/>
            <person name="Yan M."/>
            <person name="Ng V."/>
            <person name="Grigoriev I.V."/>
            <person name="Spatafora J.W."/>
            <person name="Barlow D."/>
            <person name="Biffinger J."/>
            <person name="Kelley-Loughnane N."/>
            <person name="Varaljay V.A."/>
            <person name="Crookes-Goodson W.J."/>
        </authorList>
    </citation>
    <scope>NUCLEOTIDE SEQUENCE</scope>
    <source>
        <strain evidence="7">5307AH</strain>
    </source>
</reference>
<dbReference type="EMBL" id="JAODAN010000008">
    <property type="protein sequence ID" value="KAK1922485.1"/>
    <property type="molecule type" value="Genomic_DNA"/>
</dbReference>